<dbReference type="GO" id="GO:0042802">
    <property type="term" value="F:identical protein binding"/>
    <property type="evidence" value="ECO:0007669"/>
    <property type="project" value="TreeGrafter"/>
</dbReference>
<dbReference type="SMART" id="SM00387">
    <property type="entry name" value="HATPase_c"/>
    <property type="match status" value="1"/>
</dbReference>
<sequence length="416" mass="47642">MNINSYIEIFAMVMIYSIISKKVNVRSCIINLIIAIICSIKSEYISFVDSNIINLVTSIIIIILIFKLIYKANINETIIRLLICVVIMLVAEAGVGIIAGVFKIDTSGYGLTLILILSLTIIGIITELFIKDFIVELEYKILDNIKIYSLPIFNFLLLLFIFQYISKKINFENIEMTCLFFAALSIIVINIIATSYITKEIRLKKALEIENQYNPILEQYFESLKATEHEYKNHLNIIYTMLEVSADDEIRDLVKGYIKNTKNHDHLAKLMYLDNHVLKSLIYSKTCEADVKGIKFEYSINTNIKNLKLDNTELVILLSNLLNNAIEAAEVSERKRVNLSIEEIMLSGKEKYRITVKNTVKDIKILNVSEIFAKGYSTKGKNRGFGLYNVQKLIKRLNGDITIEIDEDVIIIEIIM</sequence>
<keyword evidence="1 5" id="KW-0808">Transferase</keyword>
<dbReference type="GO" id="GO:0016301">
    <property type="term" value="F:kinase activity"/>
    <property type="evidence" value="ECO:0007669"/>
    <property type="project" value="UniProtKB-KW"/>
</dbReference>
<dbReference type="InterPro" id="IPR003594">
    <property type="entry name" value="HATPase_dom"/>
</dbReference>
<keyword evidence="1 5" id="KW-0418">Kinase</keyword>
<dbReference type="AlphaFoldDB" id="A0A1M6J5C4"/>
<dbReference type="Pfam" id="PF02518">
    <property type="entry name" value="HATPase_c"/>
    <property type="match status" value="1"/>
</dbReference>
<protein>
    <submittedName>
        <fullName evidence="5">Two-component system, AgrA family, sensor histidine kinase AgrC</fullName>
    </submittedName>
</protein>
<feature type="transmembrane region" description="Helical" evidence="3">
    <location>
        <begin position="82"/>
        <end position="102"/>
    </location>
</feature>
<evidence type="ECO:0000256" key="1">
    <source>
        <dbReference type="ARBA" id="ARBA00022777"/>
    </source>
</evidence>
<evidence type="ECO:0000313" key="5">
    <source>
        <dbReference type="EMBL" id="SHJ41888.1"/>
    </source>
</evidence>
<name>A0A1M6J5C4_9CLOT</name>
<dbReference type="PROSITE" id="PS50109">
    <property type="entry name" value="HIS_KIN"/>
    <property type="match status" value="1"/>
</dbReference>
<feature type="transmembrane region" description="Helical" evidence="3">
    <location>
        <begin position="147"/>
        <end position="166"/>
    </location>
</feature>
<evidence type="ECO:0000259" key="4">
    <source>
        <dbReference type="PROSITE" id="PS50109"/>
    </source>
</evidence>
<feature type="transmembrane region" description="Helical" evidence="3">
    <location>
        <begin position="52"/>
        <end position="70"/>
    </location>
</feature>
<keyword evidence="3" id="KW-0812">Transmembrane</keyword>
<dbReference type="PANTHER" id="PTHR40448">
    <property type="entry name" value="TWO-COMPONENT SENSOR HISTIDINE KINASE"/>
    <property type="match status" value="1"/>
</dbReference>
<dbReference type="EMBL" id="FQZB01000008">
    <property type="protein sequence ID" value="SHJ41888.1"/>
    <property type="molecule type" value="Genomic_DNA"/>
</dbReference>
<organism evidence="5 6">
    <name type="scientific">Clostridium cavendishii DSM 21758</name>
    <dbReference type="NCBI Taxonomy" id="1121302"/>
    <lineage>
        <taxon>Bacteria</taxon>
        <taxon>Bacillati</taxon>
        <taxon>Bacillota</taxon>
        <taxon>Clostridia</taxon>
        <taxon>Eubacteriales</taxon>
        <taxon>Clostridiaceae</taxon>
        <taxon>Clostridium</taxon>
    </lineage>
</organism>
<keyword evidence="2" id="KW-0902">Two-component regulatory system</keyword>
<evidence type="ECO:0000256" key="2">
    <source>
        <dbReference type="ARBA" id="ARBA00023012"/>
    </source>
</evidence>
<dbReference type="PANTHER" id="PTHR40448:SF1">
    <property type="entry name" value="TWO-COMPONENT SENSOR HISTIDINE KINASE"/>
    <property type="match status" value="1"/>
</dbReference>
<dbReference type="SUPFAM" id="SSF55874">
    <property type="entry name" value="ATPase domain of HSP90 chaperone/DNA topoisomerase II/histidine kinase"/>
    <property type="match status" value="1"/>
</dbReference>
<evidence type="ECO:0000256" key="3">
    <source>
        <dbReference type="SAM" id="Phobius"/>
    </source>
</evidence>
<dbReference type="InterPro" id="IPR036890">
    <property type="entry name" value="HATPase_C_sf"/>
</dbReference>
<proteinExistence type="predicted"/>
<feature type="transmembrane region" description="Helical" evidence="3">
    <location>
        <begin position="108"/>
        <end position="126"/>
    </location>
</feature>
<dbReference type="STRING" id="1121302.SAMN02745163_01919"/>
<dbReference type="InterPro" id="IPR005467">
    <property type="entry name" value="His_kinase_dom"/>
</dbReference>
<dbReference type="OrthoDB" id="9792686at2"/>
<keyword evidence="6" id="KW-1185">Reference proteome</keyword>
<dbReference type="Gene3D" id="3.30.565.10">
    <property type="entry name" value="Histidine kinase-like ATPase, C-terminal domain"/>
    <property type="match status" value="1"/>
</dbReference>
<dbReference type="GO" id="GO:0000160">
    <property type="term" value="P:phosphorelay signal transduction system"/>
    <property type="evidence" value="ECO:0007669"/>
    <property type="project" value="UniProtKB-KW"/>
</dbReference>
<dbReference type="RefSeq" id="WP_072986456.1">
    <property type="nucleotide sequence ID" value="NZ_FQZB01000008.1"/>
</dbReference>
<feature type="transmembrane region" description="Helical" evidence="3">
    <location>
        <begin position="28"/>
        <end position="46"/>
    </location>
</feature>
<gene>
    <name evidence="5" type="ORF">SAMN02745163_01919</name>
</gene>
<accession>A0A1M6J5C4</accession>
<feature type="domain" description="Histidine kinase" evidence="4">
    <location>
        <begin position="226"/>
        <end position="416"/>
    </location>
</feature>
<keyword evidence="3" id="KW-0472">Membrane</keyword>
<keyword evidence="3" id="KW-1133">Transmembrane helix</keyword>
<evidence type="ECO:0000313" key="6">
    <source>
        <dbReference type="Proteomes" id="UP000184310"/>
    </source>
</evidence>
<reference evidence="5 6" key="1">
    <citation type="submission" date="2016-11" db="EMBL/GenBank/DDBJ databases">
        <authorList>
            <person name="Jaros S."/>
            <person name="Januszkiewicz K."/>
            <person name="Wedrychowicz H."/>
        </authorList>
    </citation>
    <scope>NUCLEOTIDE SEQUENCE [LARGE SCALE GENOMIC DNA]</scope>
    <source>
        <strain evidence="5 6">DSM 21758</strain>
    </source>
</reference>
<feature type="transmembrane region" description="Helical" evidence="3">
    <location>
        <begin position="178"/>
        <end position="197"/>
    </location>
</feature>
<dbReference type="Proteomes" id="UP000184310">
    <property type="component" value="Unassembled WGS sequence"/>
</dbReference>